<evidence type="ECO:0000259" key="1">
    <source>
        <dbReference type="PROSITE" id="PS51178"/>
    </source>
</evidence>
<dbReference type="InterPro" id="IPR005543">
    <property type="entry name" value="PASTA_dom"/>
</dbReference>
<feature type="domain" description="PASTA" evidence="1">
    <location>
        <begin position="36"/>
        <end position="104"/>
    </location>
</feature>
<proteinExistence type="predicted"/>
<accession>A0A6J6YTX0</accession>
<dbReference type="CDD" id="cd06577">
    <property type="entry name" value="PASTA_pknB"/>
    <property type="match status" value="2"/>
</dbReference>
<feature type="domain" description="PASTA" evidence="1">
    <location>
        <begin position="105"/>
        <end position="172"/>
    </location>
</feature>
<gene>
    <name evidence="2" type="ORF">UFOPK3004_01093</name>
</gene>
<protein>
    <submittedName>
        <fullName evidence="2">Unannotated protein</fullName>
    </submittedName>
</protein>
<dbReference type="PROSITE" id="PS51178">
    <property type="entry name" value="PASTA"/>
    <property type="match status" value="2"/>
</dbReference>
<organism evidence="2">
    <name type="scientific">freshwater metagenome</name>
    <dbReference type="NCBI Taxonomy" id="449393"/>
    <lineage>
        <taxon>unclassified sequences</taxon>
        <taxon>metagenomes</taxon>
        <taxon>ecological metagenomes</taxon>
    </lineage>
</organism>
<dbReference type="Pfam" id="PF03793">
    <property type="entry name" value="PASTA"/>
    <property type="match status" value="2"/>
</dbReference>
<dbReference type="EMBL" id="CAFAAL010000096">
    <property type="protein sequence ID" value="CAB4808697.1"/>
    <property type="molecule type" value="Genomic_DNA"/>
</dbReference>
<dbReference type="SMART" id="SM00740">
    <property type="entry name" value="PASTA"/>
    <property type="match status" value="2"/>
</dbReference>
<sequence>MSLRSTLLTIGGVSLAVVVLLASVIFGLRLISAGGGPDANVKVPPIASLTLAEAIPIVEQLGLRIKVVERVRSESLPVDTILSQSPEATTLVPTDSVIEVRVVAGSGLAVVPDLLGTTEEEATKRLRSANLRLGQVISAWSAEAPSGSIIQQNPRAGLQVANGSSVDLVISLGPEPSPSASSSSPGAADTAVPILRCLPVSEATQVLAAVGLILDPTSSSLNPTEIVDLIAPAAGVLVPSGSSVQIVSTSPFGTPLAGCP</sequence>
<dbReference type="Gene3D" id="3.30.10.20">
    <property type="match status" value="2"/>
</dbReference>
<name>A0A6J6YTX0_9ZZZZ</name>
<dbReference type="AlphaFoldDB" id="A0A6J6YTX0"/>
<reference evidence="2" key="1">
    <citation type="submission" date="2020-05" db="EMBL/GenBank/DDBJ databases">
        <authorList>
            <person name="Chiriac C."/>
            <person name="Salcher M."/>
            <person name="Ghai R."/>
            <person name="Kavagutti S V."/>
        </authorList>
    </citation>
    <scope>NUCLEOTIDE SEQUENCE</scope>
</reference>
<evidence type="ECO:0000313" key="2">
    <source>
        <dbReference type="EMBL" id="CAB4808697.1"/>
    </source>
</evidence>